<organism evidence="1 2">
    <name type="scientific">Vogesella oryzagri</name>
    <dbReference type="NCBI Taxonomy" id="3160864"/>
    <lineage>
        <taxon>Bacteria</taxon>
        <taxon>Pseudomonadati</taxon>
        <taxon>Pseudomonadota</taxon>
        <taxon>Betaproteobacteria</taxon>
        <taxon>Neisseriales</taxon>
        <taxon>Chromobacteriaceae</taxon>
        <taxon>Vogesella</taxon>
    </lineage>
</organism>
<sequence>MRRSTDDKISQPSGWLFSWLNNTARFYNILFNINQTYIADLSCHPDNGPGIAMVKATFHPIMKARTQTPGKRQ</sequence>
<proteinExistence type="predicted"/>
<dbReference type="EMBL" id="JBEFLD010000002">
    <property type="protein sequence ID" value="MEQ6289775.1"/>
    <property type="molecule type" value="Genomic_DNA"/>
</dbReference>
<protein>
    <submittedName>
        <fullName evidence="1">Uncharacterized protein</fullName>
    </submittedName>
</protein>
<dbReference type="RefSeq" id="WP_349584347.1">
    <property type="nucleotide sequence ID" value="NZ_JBEFLD010000002.1"/>
</dbReference>
<gene>
    <name evidence="1" type="ORF">ABNW52_04020</name>
</gene>
<name>A0ABV1M2F1_9NEIS</name>
<keyword evidence="2" id="KW-1185">Reference proteome</keyword>
<evidence type="ECO:0000313" key="1">
    <source>
        <dbReference type="EMBL" id="MEQ6289775.1"/>
    </source>
</evidence>
<dbReference type="Proteomes" id="UP001433638">
    <property type="component" value="Unassembled WGS sequence"/>
</dbReference>
<evidence type="ECO:0000313" key="2">
    <source>
        <dbReference type="Proteomes" id="UP001433638"/>
    </source>
</evidence>
<reference evidence="1" key="1">
    <citation type="submission" date="2024-06" db="EMBL/GenBank/DDBJ databases">
        <title>Genome sequence of Vogesella sp. MAHUQ-64.</title>
        <authorList>
            <person name="Huq M.A."/>
        </authorList>
    </citation>
    <scope>NUCLEOTIDE SEQUENCE</scope>
    <source>
        <strain evidence="1">MAHUQ-64</strain>
    </source>
</reference>
<comment type="caution">
    <text evidence="1">The sequence shown here is derived from an EMBL/GenBank/DDBJ whole genome shotgun (WGS) entry which is preliminary data.</text>
</comment>
<accession>A0ABV1M2F1</accession>